<accession>A0A0F9JDX4</accession>
<dbReference type="GO" id="GO:0032259">
    <property type="term" value="P:methylation"/>
    <property type="evidence" value="ECO:0007669"/>
    <property type="project" value="InterPro"/>
</dbReference>
<reference evidence="1" key="1">
    <citation type="journal article" date="2015" name="Nature">
        <title>Complex archaea that bridge the gap between prokaryotes and eukaryotes.</title>
        <authorList>
            <person name="Spang A."/>
            <person name="Saw J.H."/>
            <person name="Jorgensen S.L."/>
            <person name="Zaremba-Niedzwiedzka K."/>
            <person name="Martijn J."/>
            <person name="Lind A.E."/>
            <person name="van Eijk R."/>
            <person name="Schleper C."/>
            <person name="Guy L."/>
            <person name="Ettema T.J."/>
        </authorList>
    </citation>
    <scope>NUCLEOTIDE SEQUENCE</scope>
</reference>
<dbReference type="GO" id="GO:0003676">
    <property type="term" value="F:nucleic acid binding"/>
    <property type="evidence" value="ECO:0007669"/>
    <property type="project" value="InterPro"/>
</dbReference>
<dbReference type="SUPFAM" id="SSF53335">
    <property type="entry name" value="S-adenosyl-L-methionine-dependent methyltransferases"/>
    <property type="match status" value="1"/>
</dbReference>
<organism evidence="1">
    <name type="scientific">marine sediment metagenome</name>
    <dbReference type="NCBI Taxonomy" id="412755"/>
    <lineage>
        <taxon>unclassified sequences</taxon>
        <taxon>metagenomes</taxon>
        <taxon>ecological metagenomes</taxon>
    </lineage>
</organism>
<protein>
    <recommendedName>
        <fullName evidence="2">DNA methylase N-4/N-6 domain-containing protein</fullName>
    </recommendedName>
</protein>
<dbReference type="Gene3D" id="3.40.50.150">
    <property type="entry name" value="Vaccinia Virus protein VP39"/>
    <property type="match status" value="1"/>
</dbReference>
<dbReference type="AlphaFoldDB" id="A0A0F9JDX4"/>
<gene>
    <name evidence="1" type="ORF">LCGC14_1465210</name>
</gene>
<proteinExistence type="predicted"/>
<sequence>MPTVTYKNQPGIEKTKGAVPLAGTKHVYTVKKVLWPEEVSALLETLLIPKTLHVCCGKSRLGDVLLDAHEPNVHVRADATKLPFRDEAFNTVLCDPPYNGKFQWNHDMLSELSRVAARRIVFQHWFIPADPMGQWKKWHKFRLSSVYVWQPRTYFGRGQLITVFDC</sequence>
<dbReference type="InterPro" id="IPR002052">
    <property type="entry name" value="DNA_methylase_N6_adenine_CS"/>
</dbReference>
<evidence type="ECO:0008006" key="2">
    <source>
        <dbReference type="Google" id="ProtNLM"/>
    </source>
</evidence>
<name>A0A0F9JDX4_9ZZZZ</name>
<dbReference type="GO" id="GO:0008168">
    <property type="term" value="F:methyltransferase activity"/>
    <property type="evidence" value="ECO:0007669"/>
    <property type="project" value="InterPro"/>
</dbReference>
<dbReference type="InterPro" id="IPR029063">
    <property type="entry name" value="SAM-dependent_MTases_sf"/>
</dbReference>
<dbReference type="PROSITE" id="PS00092">
    <property type="entry name" value="N6_MTASE"/>
    <property type="match status" value="1"/>
</dbReference>
<evidence type="ECO:0000313" key="1">
    <source>
        <dbReference type="EMBL" id="KKM68014.1"/>
    </source>
</evidence>
<dbReference type="EMBL" id="LAZR01010247">
    <property type="protein sequence ID" value="KKM68014.1"/>
    <property type="molecule type" value="Genomic_DNA"/>
</dbReference>
<comment type="caution">
    <text evidence="1">The sequence shown here is derived from an EMBL/GenBank/DDBJ whole genome shotgun (WGS) entry which is preliminary data.</text>
</comment>